<sequence length="272" mass="30951">MAPRKATTASTDTGPQRMPFATAEALLWGPELRQQHEWLLKEMRALQTQHEAYDARIQTTEAAAEAAEAATSRIRHMEQQIVAMEAVDNDKAFEKWATEEITRLRIFADRNQSIRQKQVELEKEVSLVGDVMDDKMKDVATGLKILLQRIEKLESCRKQDAQQIKALEANIVVLKSARHDPVMSNVGSMAKDAHKRIPKQRDGLPRVQDVEGSDTTETEDEGFVLPHTPVKERVQVPRSPEVAQRHCFYIITFERSTSDIRQTETIQKTIDP</sequence>
<feature type="compositionally biased region" description="Acidic residues" evidence="2">
    <location>
        <begin position="211"/>
        <end position="222"/>
    </location>
</feature>
<dbReference type="AlphaFoldDB" id="A0A9W8YAU6"/>
<comment type="caution">
    <text evidence="3">The sequence shown here is derived from an EMBL/GenBank/DDBJ whole genome shotgun (WGS) entry which is preliminary data.</text>
</comment>
<evidence type="ECO:0000256" key="2">
    <source>
        <dbReference type="SAM" id="MobiDB-lite"/>
    </source>
</evidence>
<feature type="region of interest" description="Disordered" evidence="2">
    <location>
        <begin position="189"/>
        <end position="222"/>
    </location>
</feature>
<feature type="coiled-coil region" evidence="1">
    <location>
        <begin position="43"/>
        <end position="87"/>
    </location>
</feature>
<gene>
    <name evidence="3" type="ORF">N0V83_004181</name>
</gene>
<name>A0A9W8YAU6_9PLEO</name>
<evidence type="ECO:0000256" key="1">
    <source>
        <dbReference type="SAM" id="Coils"/>
    </source>
</evidence>
<dbReference type="EMBL" id="JAPEUY010000006">
    <property type="protein sequence ID" value="KAJ4372407.1"/>
    <property type="molecule type" value="Genomic_DNA"/>
</dbReference>
<proteinExistence type="predicted"/>
<protein>
    <submittedName>
        <fullName evidence="3">Uncharacterized protein</fullName>
    </submittedName>
</protein>
<dbReference type="OrthoDB" id="3647228at2759"/>
<dbReference type="Proteomes" id="UP001140560">
    <property type="component" value="Unassembled WGS sequence"/>
</dbReference>
<accession>A0A9W8YAU6</accession>
<keyword evidence="1" id="KW-0175">Coiled coil</keyword>
<evidence type="ECO:0000313" key="4">
    <source>
        <dbReference type="Proteomes" id="UP001140560"/>
    </source>
</evidence>
<evidence type="ECO:0000313" key="3">
    <source>
        <dbReference type="EMBL" id="KAJ4372407.1"/>
    </source>
</evidence>
<reference evidence="3" key="1">
    <citation type="submission" date="2022-10" db="EMBL/GenBank/DDBJ databases">
        <title>Tapping the CABI collections for fungal endophytes: first genome assemblies for Collariella, Neodidymelliopsis, Ascochyta clinopodiicola, Didymella pomorum, Didymosphaeria variabile, Neocosmospora piperis and Neocucurbitaria cava.</title>
        <authorList>
            <person name="Hill R."/>
        </authorList>
    </citation>
    <scope>NUCLEOTIDE SEQUENCE</scope>
    <source>
        <strain evidence="3">IMI 356814</strain>
    </source>
</reference>
<organism evidence="3 4">
    <name type="scientific">Neocucurbitaria cava</name>
    <dbReference type="NCBI Taxonomy" id="798079"/>
    <lineage>
        <taxon>Eukaryota</taxon>
        <taxon>Fungi</taxon>
        <taxon>Dikarya</taxon>
        <taxon>Ascomycota</taxon>
        <taxon>Pezizomycotina</taxon>
        <taxon>Dothideomycetes</taxon>
        <taxon>Pleosporomycetidae</taxon>
        <taxon>Pleosporales</taxon>
        <taxon>Pleosporineae</taxon>
        <taxon>Cucurbitariaceae</taxon>
        <taxon>Neocucurbitaria</taxon>
    </lineage>
</organism>
<keyword evidence="4" id="KW-1185">Reference proteome</keyword>